<reference evidence="1 2" key="1">
    <citation type="submission" date="2019-05" db="EMBL/GenBank/DDBJ databases">
        <title>Another draft genome of Portunus trituberculatus and its Hox gene families provides insights of decapod evolution.</title>
        <authorList>
            <person name="Jeong J.-H."/>
            <person name="Song I."/>
            <person name="Kim S."/>
            <person name="Choi T."/>
            <person name="Kim D."/>
            <person name="Ryu S."/>
            <person name="Kim W."/>
        </authorList>
    </citation>
    <scope>NUCLEOTIDE SEQUENCE [LARGE SCALE GENOMIC DNA]</scope>
    <source>
        <tissue evidence="1">Muscle</tissue>
    </source>
</reference>
<gene>
    <name evidence="1" type="ORF">E2C01_064471</name>
</gene>
<proteinExistence type="predicted"/>
<sequence length="102" mass="10979">MDNINRSSDVTNKNESVQDVVKCDGQDSCAVAASQGHPVCAPRLAGRFRFRCRPGLVHWWRRSLRYAGVPAALLLSCSAAVPAAPAAVESCFPFLSLPTFTS</sequence>
<dbReference type="Proteomes" id="UP000324222">
    <property type="component" value="Unassembled WGS sequence"/>
</dbReference>
<dbReference type="EMBL" id="VSRR010030790">
    <property type="protein sequence ID" value="MPC70230.1"/>
    <property type="molecule type" value="Genomic_DNA"/>
</dbReference>
<name>A0A5B7HD38_PORTR</name>
<evidence type="ECO:0000313" key="2">
    <source>
        <dbReference type="Proteomes" id="UP000324222"/>
    </source>
</evidence>
<dbReference type="AlphaFoldDB" id="A0A5B7HD38"/>
<evidence type="ECO:0000313" key="1">
    <source>
        <dbReference type="EMBL" id="MPC70230.1"/>
    </source>
</evidence>
<organism evidence="1 2">
    <name type="scientific">Portunus trituberculatus</name>
    <name type="common">Swimming crab</name>
    <name type="synonym">Neptunus trituberculatus</name>
    <dbReference type="NCBI Taxonomy" id="210409"/>
    <lineage>
        <taxon>Eukaryota</taxon>
        <taxon>Metazoa</taxon>
        <taxon>Ecdysozoa</taxon>
        <taxon>Arthropoda</taxon>
        <taxon>Crustacea</taxon>
        <taxon>Multicrustacea</taxon>
        <taxon>Malacostraca</taxon>
        <taxon>Eumalacostraca</taxon>
        <taxon>Eucarida</taxon>
        <taxon>Decapoda</taxon>
        <taxon>Pleocyemata</taxon>
        <taxon>Brachyura</taxon>
        <taxon>Eubrachyura</taxon>
        <taxon>Portunoidea</taxon>
        <taxon>Portunidae</taxon>
        <taxon>Portuninae</taxon>
        <taxon>Portunus</taxon>
    </lineage>
</organism>
<comment type="caution">
    <text evidence="1">The sequence shown here is derived from an EMBL/GenBank/DDBJ whole genome shotgun (WGS) entry which is preliminary data.</text>
</comment>
<accession>A0A5B7HD38</accession>
<protein>
    <submittedName>
        <fullName evidence="1">Uncharacterized protein</fullName>
    </submittedName>
</protein>
<keyword evidence="2" id="KW-1185">Reference proteome</keyword>